<accession>A0A0H3CVE0</accession>
<dbReference type="HOGENOM" id="CLU_102484_3_0_11"/>
<keyword evidence="1" id="KW-0472">Membrane</keyword>
<reference evidence="3 4" key="1">
    <citation type="journal article" date="2010" name="Cell Res.">
        <title>Complete genome sequence of the rifamycin SV-producing Amycolatopsis mediterranei U32 revealed its genetic characteristics in phylogeny and metabolism.</title>
        <authorList>
            <person name="Zhao W."/>
            <person name="Zhong Y."/>
            <person name="Yuan H."/>
            <person name="Wang J."/>
            <person name="Zheng H."/>
            <person name="Wang Y."/>
            <person name="Cen X."/>
            <person name="Xu F."/>
            <person name="Bai J."/>
            <person name="Han X."/>
            <person name="Lu G."/>
            <person name="Zhu Y."/>
            <person name="Shao Z."/>
            <person name="Yan H."/>
            <person name="Li C."/>
            <person name="Peng N."/>
            <person name="Zhang Z."/>
            <person name="Zhang Y."/>
            <person name="Lin W."/>
            <person name="Fan Y."/>
            <person name="Qin Z."/>
            <person name="Hu Y."/>
            <person name="Zhu B."/>
            <person name="Wang S."/>
            <person name="Ding X."/>
            <person name="Zhao G.P."/>
        </authorList>
    </citation>
    <scope>NUCLEOTIDE SEQUENCE [LARGE SCALE GENOMIC DNA]</scope>
    <source>
        <strain evidence="4">U-32</strain>
    </source>
</reference>
<dbReference type="Pfam" id="PF08044">
    <property type="entry name" value="DUF1707"/>
    <property type="match status" value="1"/>
</dbReference>
<feature type="domain" description="DUF1707" evidence="2">
    <location>
        <begin position="9"/>
        <end position="61"/>
    </location>
</feature>
<dbReference type="eggNOG" id="COG4758">
    <property type="taxonomic scope" value="Bacteria"/>
</dbReference>
<feature type="transmembrane region" description="Helical" evidence="1">
    <location>
        <begin position="108"/>
        <end position="126"/>
    </location>
</feature>
<dbReference type="InterPro" id="IPR012551">
    <property type="entry name" value="DUF1707_SHOCT-like"/>
</dbReference>
<evidence type="ECO:0000259" key="2">
    <source>
        <dbReference type="Pfam" id="PF08044"/>
    </source>
</evidence>
<dbReference type="AlphaFoldDB" id="A0A0H3CVE0"/>
<feature type="transmembrane region" description="Helical" evidence="1">
    <location>
        <begin position="82"/>
        <end position="102"/>
    </location>
</feature>
<evidence type="ECO:0000256" key="1">
    <source>
        <dbReference type="SAM" id="Phobius"/>
    </source>
</evidence>
<dbReference type="PANTHER" id="PTHR40763">
    <property type="entry name" value="MEMBRANE PROTEIN-RELATED"/>
    <property type="match status" value="1"/>
</dbReference>
<evidence type="ECO:0000313" key="4">
    <source>
        <dbReference type="Proteomes" id="UP000000328"/>
    </source>
</evidence>
<dbReference type="Proteomes" id="UP000000328">
    <property type="component" value="Chromosome"/>
</dbReference>
<gene>
    <name evidence="3" type="ordered locus">AMED_0797</name>
</gene>
<dbReference type="KEGG" id="amd:AMED_0797"/>
<name>A0A0H3CVE0_AMYMU</name>
<evidence type="ECO:0000313" key="3">
    <source>
        <dbReference type="EMBL" id="ADJ42617.1"/>
    </source>
</evidence>
<sequence>MEDTSSARIRAADADRERVATTVQTAGAEGRLTLDEVEERLSRVYSARFTDELAALTTDLPRPAPPSPGFPLTREALRRHPALRVHLAVVVAIAVLVVVRWAVLGAGFFWPAFPVFWLGMSLLVHARVRSVRQRPRAAVPY</sequence>
<dbReference type="RefSeq" id="WP_013222710.1">
    <property type="nucleotide sequence ID" value="NC_014318.1"/>
</dbReference>
<keyword evidence="1" id="KW-0812">Transmembrane</keyword>
<dbReference type="OrthoDB" id="3625082at2"/>
<dbReference type="GeneID" id="92868596"/>
<protein>
    <recommendedName>
        <fullName evidence="2">DUF1707 domain-containing protein</fullName>
    </recommendedName>
</protein>
<keyword evidence="1" id="KW-1133">Transmembrane helix</keyword>
<proteinExistence type="predicted"/>
<dbReference type="PANTHER" id="PTHR40763:SF4">
    <property type="entry name" value="DUF1707 DOMAIN-CONTAINING PROTEIN"/>
    <property type="match status" value="1"/>
</dbReference>
<dbReference type="PATRIC" id="fig|749927.5.peg.823"/>
<organism evidence="3 4">
    <name type="scientific">Amycolatopsis mediterranei (strain U-32)</name>
    <dbReference type="NCBI Taxonomy" id="749927"/>
    <lineage>
        <taxon>Bacteria</taxon>
        <taxon>Bacillati</taxon>
        <taxon>Actinomycetota</taxon>
        <taxon>Actinomycetes</taxon>
        <taxon>Pseudonocardiales</taxon>
        <taxon>Pseudonocardiaceae</taxon>
        <taxon>Amycolatopsis</taxon>
    </lineage>
</organism>
<dbReference type="EMBL" id="CP002000">
    <property type="protein sequence ID" value="ADJ42617.1"/>
    <property type="molecule type" value="Genomic_DNA"/>
</dbReference>